<proteinExistence type="predicted"/>
<evidence type="ECO:0000313" key="1">
    <source>
        <dbReference type="EMBL" id="RHB07902.1"/>
    </source>
</evidence>
<dbReference type="Gene3D" id="3.40.50.300">
    <property type="entry name" value="P-loop containing nucleotide triphosphate hydrolases"/>
    <property type="match status" value="1"/>
</dbReference>
<dbReference type="GO" id="GO:0016301">
    <property type="term" value="F:kinase activity"/>
    <property type="evidence" value="ECO:0007669"/>
    <property type="project" value="UniProtKB-KW"/>
</dbReference>
<dbReference type="Pfam" id="PF13189">
    <property type="entry name" value="Cytidylate_kin2"/>
    <property type="match status" value="1"/>
</dbReference>
<dbReference type="EMBL" id="QSGD01000013">
    <property type="protein sequence ID" value="RHB07902.1"/>
    <property type="molecule type" value="Genomic_DNA"/>
</dbReference>
<dbReference type="Proteomes" id="UP000285288">
    <property type="component" value="Unassembled WGS sequence"/>
</dbReference>
<accession>A0A413UDC0</accession>
<dbReference type="RefSeq" id="WP_118011139.1">
    <property type="nucleotide sequence ID" value="NZ_QSGD01000013.1"/>
</dbReference>
<keyword evidence="1" id="KW-0808">Transferase</keyword>
<evidence type="ECO:0000313" key="2">
    <source>
        <dbReference type="Proteomes" id="UP000285288"/>
    </source>
</evidence>
<keyword evidence="1" id="KW-0418">Kinase</keyword>
<reference evidence="1 2" key="1">
    <citation type="submission" date="2018-08" db="EMBL/GenBank/DDBJ databases">
        <title>A genome reference for cultivated species of the human gut microbiota.</title>
        <authorList>
            <person name="Zou Y."/>
            <person name="Xue W."/>
            <person name="Luo G."/>
        </authorList>
    </citation>
    <scope>NUCLEOTIDE SEQUENCE [LARGE SCALE GENOMIC DNA]</scope>
    <source>
        <strain evidence="1 2">AM42-13AC</strain>
    </source>
</reference>
<name>A0A413UDC0_9FIRM</name>
<gene>
    <name evidence="1" type="ORF">DW907_04980</name>
</gene>
<comment type="caution">
    <text evidence="1">The sequence shown here is derived from an EMBL/GenBank/DDBJ whole genome shotgun (WGS) entry which is preliminary data.</text>
</comment>
<dbReference type="SUPFAM" id="SSF52540">
    <property type="entry name" value="P-loop containing nucleoside triphosphate hydrolases"/>
    <property type="match status" value="1"/>
</dbReference>
<dbReference type="AlphaFoldDB" id="A0A413UDC0"/>
<organism evidence="1 2">
    <name type="scientific">Holdemanella biformis</name>
    <dbReference type="NCBI Taxonomy" id="1735"/>
    <lineage>
        <taxon>Bacteria</taxon>
        <taxon>Bacillati</taxon>
        <taxon>Bacillota</taxon>
        <taxon>Erysipelotrichia</taxon>
        <taxon>Erysipelotrichales</taxon>
        <taxon>Erysipelotrichaceae</taxon>
        <taxon>Holdemanella</taxon>
    </lineage>
</organism>
<sequence length="188" mass="21758">MIITITREFGSGGRTIAKKLAEKLGYAYYDYEIVQQIAQESGFAKEYIEENGEDASSTSTFGFIWNNYGYNLSDELYIAQRNVICELADKGNCVIVGRCSDYILRDRKDVLNVFIHADFEYRKNRVVSVYGQNEFAPDKRIKDKDKRRIAYYKYYTDRKWADAKNYQLCLDSGVLGIDKCVEIIESAM</sequence>
<protein>
    <submittedName>
        <fullName evidence="1">Cytidylate kinase-like family protein</fullName>
    </submittedName>
</protein>
<dbReference type="InterPro" id="IPR027417">
    <property type="entry name" value="P-loop_NTPase"/>
</dbReference>